<evidence type="ECO:0000313" key="3">
    <source>
        <dbReference type="Proteomes" id="UP000076532"/>
    </source>
</evidence>
<name>A0A166AKD9_9AGAM</name>
<feature type="transmembrane region" description="Helical" evidence="1">
    <location>
        <begin position="35"/>
        <end position="57"/>
    </location>
</feature>
<evidence type="ECO:0000256" key="1">
    <source>
        <dbReference type="SAM" id="Phobius"/>
    </source>
</evidence>
<gene>
    <name evidence="2" type="ORF">FIBSPDRAFT_871089</name>
</gene>
<organism evidence="2 3">
    <name type="scientific">Athelia psychrophila</name>
    <dbReference type="NCBI Taxonomy" id="1759441"/>
    <lineage>
        <taxon>Eukaryota</taxon>
        <taxon>Fungi</taxon>
        <taxon>Dikarya</taxon>
        <taxon>Basidiomycota</taxon>
        <taxon>Agaricomycotina</taxon>
        <taxon>Agaricomycetes</taxon>
        <taxon>Agaricomycetidae</taxon>
        <taxon>Atheliales</taxon>
        <taxon>Atheliaceae</taxon>
        <taxon>Athelia</taxon>
    </lineage>
</organism>
<accession>A0A166AKD9</accession>
<keyword evidence="1" id="KW-1133">Transmembrane helix</keyword>
<dbReference type="EMBL" id="KV417659">
    <property type="protein sequence ID" value="KZP11701.1"/>
    <property type="molecule type" value="Genomic_DNA"/>
</dbReference>
<protein>
    <submittedName>
        <fullName evidence="2">Uncharacterized protein</fullName>
    </submittedName>
</protein>
<keyword evidence="3" id="KW-1185">Reference proteome</keyword>
<keyword evidence="1" id="KW-0812">Transmembrane</keyword>
<reference evidence="2 3" key="1">
    <citation type="journal article" date="2016" name="Mol. Biol. Evol.">
        <title>Comparative Genomics of Early-Diverging Mushroom-Forming Fungi Provides Insights into the Origins of Lignocellulose Decay Capabilities.</title>
        <authorList>
            <person name="Nagy L.G."/>
            <person name="Riley R."/>
            <person name="Tritt A."/>
            <person name="Adam C."/>
            <person name="Daum C."/>
            <person name="Floudas D."/>
            <person name="Sun H."/>
            <person name="Yadav J.S."/>
            <person name="Pangilinan J."/>
            <person name="Larsson K.H."/>
            <person name="Matsuura K."/>
            <person name="Barry K."/>
            <person name="Labutti K."/>
            <person name="Kuo R."/>
            <person name="Ohm R.A."/>
            <person name="Bhattacharya S.S."/>
            <person name="Shirouzu T."/>
            <person name="Yoshinaga Y."/>
            <person name="Martin F.M."/>
            <person name="Grigoriev I.V."/>
            <person name="Hibbett D.S."/>
        </authorList>
    </citation>
    <scope>NUCLEOTIDE SEQUENCE [LARGE SCALE GENOMIC DNA]</scope>
    <source>
        <strain evidence="2 3">CBS 109695</strain>
    </source>
</reference>
<dbReference type="AlphaFoldDB" id="A0A166AKD9"/>
<dbReference type="Proteomes" id="UP000076532">
    <property type="component" value="Unassembled WGS sequence"/>
</dbReference>
<evidence type="ECO:0000313" key="2">
    <source>
        <dbReference type="EMBL" id="KZP11701.1"/>
    </source>
</evidence>
<keyword evidence="1" id="KW-0472">Membrane</keyword>
<proteinExistence type="predicted"/>
<sequence length="70" mass="7794">MGTVLQAEHVQIMVYSDGRCQDVLRRCVTEDLKPLSVIIACLLVVMLTFSSEVSLIWTGPKKIECLPTSK</sequence>